<sequence>MDIEEAAVLLALLVDEEEEVQRKKPRIWIHTINIDRKRKGEFHTMFEELKNGRDQFLIYFRMTLECFEKILRPTEPAERLAVTLRYLTTGDSFKTIGHSFRMGFRTVSAVVLEVCTALWNRMQPLFMPEPTTDMWEKSINDFYERWQFPKCLGSIDGKHCYVRLIVGLYFLDLIRLWRLRYLFLTVGKPSGCRFLEESAENPPVRTATPLPVCFAARLRKVGTYLNSARLRKAEIYLHCMVRITSPLKPTRISRSCSAAKSRLKITGLLTICLAWLLDYVPWFVEGYRQGSPFFLPRLIT</sequence>
<name>A0AAV8VLX7_9CUCU</name>
<dbReference type="Proteomes" id="UP001159042">
    <property type="component" value="Unassembled WGS sequence"/>
</dbReference>
<gene>
    <name evidence="1" type="ORF">NQ315_008233</name>
</gene>
<reference evidence="1 2" key="1">
    <citation type="journal article" date="2023" name="Insect Mol. Biol.">
        <title>Genome sequencing provides insights into the evolution of gene families encoding plant cell wall-degrading enzymes in longhorned beetles.</title>
        <authorList>
            <person name="Shin N.R."/>
            <person name="Okamura Y."/>
            <person name="Kirsch R."/>
            <person name="Pauchet Y."/>
        </authorList>
    </citation>
    <scope>NUCLEOTIDE SEQUENCE [LARGE SCALE GENOMIC DNA]</scope>
    <source>
        <strain evidence="1">EAD_L_NR</strain>
    </source>
</reference>
<dbReference type="AlphaFoldDB" id="A0AAV8VLX7"/>
<proteinExistence type="predicted"/>
<dbReference type="EMBL" id="JANEYG010000054">
    <property type="protein sequence ID" value="KAJ8915346.1"/>
    <property type="molecule type" value="Genomic_DNA"/>
</dbReference>
<keyword evidence="2" id="KW-1185">Reference proteome</keyword>
<protein>
    <recommendedName>
        <fullName evidence="3">Nuclease HARBI1</fullName>
    </recommendedName>
</protein>
<comment type="caution">
    <text evidence="1">The sequence shown here is derived from an EMBL/GenBank/DDBJ whole genome shotgun (WGS) entry which is preliminary data.</text>
</comment>
<evidence type="ECO:0008006" key="3">
    <source>
        <dbReference type="Google" id="ProtNLM"/>
    </source>
</evidence>
<accession>A0AAV8VLX7</accession>
<evidence type="ECO:0000313" key="2">
    <source>
        <dbReference type="Proteomes" id="UP001159042"/>
    </source>
</evidence>
<organism evidence="1 2">
    <name type="scientific">Exocentrus adspersus</name>
    <dbReference type="NCBI Taxonomy" id="1586481"/>
    <lineage>
        <taxon>Eukaryota</taxon>
        <taxon>Metazoa</taxon>
        <taxon>Ecdysozoa</taxon>
        <taxon>Arthropoda</taxon>
        <taxon>Hexapoda</taxon>
        <taxon>Insecta</taxon>
        <taxon>Pterygota</taxon>
        <taxon>Neoptera</taxon>
        <taxon>Endopterygota</taxon>
        <taxon>Coleoptera</taxon>
        <taxon>Polyphaga</taxon>
        <taxon>Cucujiformia</taxon>
        <taxon>Chrysomeloidea</taxon>
        <taxon>Cerambycidae</taxon>
        <taxon>Lamiinae</taxon>
        <taxon>Acanthocinini</taxon>
        <taxon>Exocentrus</taxon>
    </lineage>
</organism>
<evidence type="ECO:0000313" key="1">
    <source>
        <dbReference type="EMBL" id="KAJ8915346.1"/>
    </source>
</evidence>